<dbReference type="InterPro" id="IPR016181">
    <property type="entry name" value="Acyl_CoA_acyltransferase"/>
</dbReference>
<evidence type="ECO:0000256" key="4">
    <source>
        <dbReference type="HAMAP-Rule" id="MF_00688"/>
    </source>
</evidence>
<name>A0A7Y9ZJI1_9ACTN</name>
<dbReference type="HAMAP" id="MF_00688">
    <property type="entry name" value="Leu_Phe_trans"/>
    <property type="match status" value="1"/>
</dbReference>
<comment type="similarity">
    <text evidence="4">Belongs to the L/F-transferase family.</text>
</comment>
<feature type="compositionally biased region" description="Acidic residues" evidence="5">
    <location>
        <begin position="30"/>
        <end position="41"/>
    </location>
</feature>
<dbReference type="RefSeq" id="WP_308645518.1">
    <property type="nucleotide sequence ID" value="NZ_JACBZM010000001.1"/>
</dbReference>
<accession>A0A7Y9ZJI1</accession>
<comment type="catalytic activity">
    <reaction evidence="4">
        <text>N-terminal L-lysyl-[protein] + L-leucyl-tRNA(Leu) = N-terminal L-leucyl-L-lysyl-[protein] + tRNA(Leu) + H(+)</text>
        <dbReference type="Rhea" id="RHEA:12340"/>
        <dbReference type="Rhea" id="RHEA-COMP:9613"/>
        <dbReference type="Rhea" id="RHEA-COMP:9622"/>
        <dbReference type="Rhea" id="RHEA-COMP:12670"/>
        <dbReference type="Rhea" id="RHEA-COMP:12671"/>
        <dbReference type="ChEBI" id="CHEBI:15378"/>
        <dbReference type="ChEBI" id="CHEBI:65249"/>
        <dbReference type="ChEBI" id="CHEBI:78442"/>
        <dbReference type="ChEBI" id="CHEBI:78494"/>
        <dbReference type="ChEBI" id="CHEBI:133043"/>
        <dbReference type="EC" id="2.3.2.6"/>
    </reaction>
</comment>
<comment type="function">
    <text evidence="4">Functions in the N-end rule pathway of protein degradation where it conjugates Leu, Phe and, less efficiently, Met from aminoacyl-tRNAs to the N-termini of proteins containing an N-terminal arginine or lysine.</text>
</comment>
<comment type="catalytic activity">
    <reaction evidence="4">
        <text>L-phenylalanyl-tRNA(Phe) + an N-terminal L-alpha-aminoacyl-[protein] = an N-terminal L-phenylalanyl-L-alpha-aminoacyl-[protein] + tRNA(Phe)</text>
        <dbReference type="Rhea" id="RHEA:43632"/>
        <dbReference type="Rhea" id="RHEA-COMP:9668"/>
        <dbReference type="Rhea" id="RHEA-COMP:9699"/>
        <dbReference type="Rhea" id="RHEA-COMP:10636"/>
        <dbReference type="Rhea" id="RHEA-COMP:10637"/>
        <dbReference type="ChEBI" id="CHEBI:78442"/>
        <dbReference type="ChEBI" id="CHEBI:78531"/>
        <dbReference type="ChEBI" id="CHEBI:78597"/>
        <dbReference type="ChEBI" id="CHEBI:83561"/>
        <dbReference type="EC" id="2.3.2.6"/>
    </reaction>
</comment>
<evidence type="ECO:0000256" key="2">
    <source>
        <dbReference type="ARBA" id="ARBA00022679"/>
    </source>
</evidence>
<organism evidence="6 7">
    <name type="scientific">Nocardioides aromaticivorans</name>
    <dbReference type="NCBI Taxonomy" id="200618"/>
    <lineage>
        <taxon>Bacteria</taxon>
        <taxon>Bacillati</taxon>
        <taxon>Actinomycetota</taxon>
        <taxon>Actinomycetes</taxon>
        <taxon>Propionibacteriales</taxon>
        <taxon>Nocardioidaceae</taxon>
        <taxon>Nocardioides</taxon>
    </lineage>
</organism>
<dbReference type="SUPFAM" id="SSF55729">
    <property type="entry name" value="Acyl-CoA N-acyltransferases (Nat)"/>
    <property type="match status" value="1"/>
</dbReference>
<protein>
    <recommendedName>
        <fullName evidence="4">Leucyl/phenylalanyl-tRNA--protein transferase</fullName>
        <ecNumber evidence="4">2.3.2.6</ecNumber>
    </recommendedName>
    <alternativeName>
        <fullName evidence="4">L/F-transferase</fullName>
    </alternativeName>
    <alternativeName>
        <fullName evidence="4">Leucyltransferase</fullName>
    </alternativeName>
    <alternativeName>
        <fullName evidence="4">Phenyalanyltransferase</fullName>
    </alternativeName>
</protein>
<evidence type="ECO:0000256" key="5">
    <source>
        <dbReference type="SAM" id="MobiDB-lite"/>
    </source>
</evidence>
<dbReference type="EC" id="2.3.2.6" evidence="4"/>
<sequence length="254" mass="27294">MTASGPVEPPPTPWVFPSREDLAALPVLDDPADGDPDDDPDFAAHDSSDLVAVGADLEPGTLLAAYRAGLFPMPEGRSVGWWCPAHRGVLRLDAMRVSRSLRRSARTFEIRVDTAFGEVLAACADPRRPHGWIDRRVARAYTELHRLGWAHSVEAWRDGRLVGGLYGVAVGGLFAGESMFHHETDASKAALLGLVRLLASDADGAAGRRLVDVQWATPHLTSLGVEQVSRASYVGGLESLLAVPDADFRNLCIG</sequence>
<dbReference type="InterPro" id="IPR004616">
    <property type="entry name" value="Leu/Phe-tRNA_Trfase"/>
</dbReference>
<reference evidence="6 7" key="1">
    <citation type="submission" date="2020-07" db="EMBL/GenBank/DDBJ databases">
        <title>Sequencing the genomes of 1000 actinobacteria strains.</title>
        <authorList>
            <person name="Klenk H.-P."/>
        </authorList>
    </citation>
    <scope>NUCLEOTIDE SEQUENCE [LARGE SCALE GENOMIC DNA]</scope>
    <source>
        <strain evidence="6 7">DSM 15131</strain>
    </source>
</reference>
<gene>
    <name evidence="4" type="primary">aat</name>
    <name evidence="6" type="ORF">BJ993_001671</name>
</gene>
<evidence type="ECO:0000256" key="3">
    <source>
        <dbReference type="ARBA" id="ARBA00023315"/>
    </source>
</evidence>
<dbReference type="GO" id="GO:0030163">
    <property type="term" value="P:protein catabolic process"/>
    <property type="evidence" value="ECO:0007669"/>
    <property type="project" value="UniProtKB-UniRule"/>
</dbReference>
<dbReference type="InterPro" id="IPR042203">
    <property type="entry name" value="Leu/Phe-tRNA_Trfase_C"/>
</dbReference>
<evidence type="ECO:0000313" key="6">
    <source>
        <dbReference type="EMBL" id="NYI44591.1"/>
    </source>
</evidence>
<dbReference type="Gene3D" id="3.40.630.70">
    <property type="entry name" value="Leucyl/phenylalanyl-tRNA-protein transferase, C-terminal domain"/>
    <property type="match status" value="1"/>
</dbReference>
<comment type="caution">
    <text evidence="6">The sequence shown here is derived from an EMBL/GenBank/DDBJ whole genome shotgun (WGS) entry which is preliminary data.</text>
</comment>
<evidence type="ECO:0000256" key="1">
    <source>
        <dbReference type="ARBA" id="ARBA00022490"/>
    </source>
</evidence>
<dbReference type="Pfam" id="PF03588">
    <property type="entry name" value="Leu_Phe_trans"/>
    <property type="match status" value="1"/>
</dbReference>
<feature type="region of interest" description="Disordered" evidence="5">
    <location>
        <begin position="26"/>
        <end position="45"/>
    </location>
</feature>
<dbReference type="GO" id="GO:0005737">
    <property type="term" value="C:cytoplasm"/>
    <property type="evidence" value="ECO:0007669"/>
    <property type="project" value="UniProtKB-SubCell"/>
</dbReference>
<comment type="catalytic activity">
    <reaction evidence="4">
        <text>N-terminal L-arginyl-[protein] + L-leucyl-tRNA(Leu) = N-terminal L-leucyl-L-arginyl-[protein] + tRNA(Leu) + H(+)</text>
        <dbReference type="Rhea" id="RHEA:50416"/>
        <dbReference type="Rhea" id="RHEA-COMP:9613"/>
        <dbReference type="Rhea" id="RHEA-COMP:9622"/>
        <dbReference type="Rhea" id="RHEA-COMP:12672"/>
        <dbReference type="Rhea" id="RHEA-COMP:12673"/>
        <dbReference type="ChEBI" id="CHEBI:15378"/>
        <dbReference type="ChEBI" id="CHEBI:64719"/>
        <dbReference type="ChEBI" id="CHEBI:78442"/>
        <dbReference type="ChEBI" id="CHEBI:78494"/>
        <dbReference type="ChEBI" id="CHEBI:133044"/>
        <dbReference type="EC" id="2.3.2.6"/>
    </reaction>
</comment>
<dbReference type="Gene3D" id="3.30.70.3550">
    <property type="entry name" value="Leucyl/phenylalanyl-tRNA-protein transferase, N-terminal domain"/>
    <property type="match status" value="1"/>
</dbReference>
<comment type="subcellular location">
    <subcellularLocation>
        <location evidence="4">Cytoplasm</location>
    </subcellularLocation>
</comment>
<dbReference type="AlphaFoldDB" id="A0A7Y9ZJI1"/>
<dbReference type="EMBL" id="JACBZM010000001">
    <property type="protein sequence ID" value="NYI44591.1"/>
    <property type="molecule type" value="Genomic_DNA"/>
</dbReference>
<keyword evidence="1 4" id="KW-0963">Cytoplasm</keyword>
<evidence type="ECO:0000313" key="7">
    <source>
        <dbReference type="Proteomes" id="UP000562045"/>
    </source>
</evidence>
<dbReference type="InterPro" id="IPR042221">
    <property type="entry name" value="Leu/Phe-tRNA_Trfase_N"/>
</dbReference>
<dbReference type="Proteomes" id="UP000562045">
    <property type="component" value="Unassembled WGS sequence"/>
</dbReference>
<proteinExistence type="inferred from homology"/>
<dbReference type="PANTHER" id="PTHR30098:SF2">
    <property type="entry name" value="LEUCYL_PHENYLALANYL-TRNA--PROTEIN TRANSFERASE"/>
    <property type="match status" value="1"/>
</dbReference>
<dbReference type="PANTHER" id="PTHR30098">
    <property type="entry name" value="LEUCYL/PHENYLALANYL-TRNA--PROTEIN TRANSFERASE"/>
    <property type="match status" value="1"/>
</dbReference>
<keyword evidence="3 4" id="KW-0012">Acyltransferase</keyword>
<keyword evidence="2 4" id="KW-0808">Transferase</keyword>
<dbReference type="NCBIfam" id="TIGR00667">
    <property type="entry name" value="aat"/>
    <property type="match status" value="1"/>
</dbReference>
<dbReference type="GO" id="GO:0008914">
    <property type="term" value="F:leucyl-tRNA--protein transferase activity"/>
    <property type="evidence" value="ECO:0007669"/>
    <property type="project" value="UniProtKB-UniRule"/>
</dbReference>